<feature type="domain" description="DUF6444" evidence="4">
    <location>
        <begin position="345"/>
        <end position="412"/>
    </location>
</feature>
<dbReference type="NCBIfam" id="TIGR03557">
    <property type="entry name" value="F420_G6P_family"/>
    <property type="match status" value="1"/>
</dbReference>
<evidence type="ECO:0000313" key="6">
    <source>
        <dbReference type="Proteomes" id="UP000218164"/>
    </source>
</evidence>
<sequence>MLKLGYKVAPEQFPPSELLKQVIAAEEAGFESIDASDHFHPWSEEGQACFIWSWFGAAAASTQNIELGTGLTCPILRYNPAIIAQAAATVSSLAEGRTYLAVGTGEALNEYSITLEWPEYDERQIRMIEAIELIRKLWTGEKVSFDGCYYQTKKAKLYTLPKNEIPIYISSLVPESAYVAGYYGDGLLTVGGGEGLEKPKQILSEFEKGARDSGKDVESLPKAIEISVEYGVDIEASIENFMKLWSGAAVSALFVNKIYTPEMSVQNGKVVGPETIKKQGCFSENPEDHIKFIKKYSYYSGSLFRATQFFLFSRKNWIYNELFLSLMKREEILALCTSNPEVIATYIESLESQIKQLSEKLQVLESRLNQNSRNSSKPPSTDFFVKGKPNPKSLRKKSEKNPGGQEGHPGTTLKMVDNPD</sequence>
<dbReference type="InterPro" id="IPR011251">
    <property type="entry name" value="Luciferase-like_dom"/>
</dbReference>
<evidence type="ECO:0000313" key="5">
    <source>
        <dbReference type="EMBL" id="PAV12747.1"/>
    </source>
</evidence>
<keyword evidence="6" id="KW-1185">Reference proteome</keyword>
<dbReference type="Proteomes" id="UP000218164">
    <property type="component" value="Unassembled WGS sequence"/>
</dbReference>
<dbReference type="Gene3D" id="3.20.20.30">
    <property type="entry name" value="Luciferase-like domain"/>
    <property type="match status" value="1"/>
</dbReference>
<evidence type="ECO:0000259" key="4">
    <source>
        <dbReference type="Pfam" id="PF20042"/>
    </source>
</evidence>
<dbReference type="PANTHER" id="PTHR43244">
    <property type="match status" value="1"/>
</dbReference>
<gene>
    <name evidence="5" type="ORF">ASJ81_19810</name>
</gene>
<feature type="domain" description="Luciferase-like" evidence="3">
    <location>
        <begin position="11"/>
        <end position="294"/>
    </location>
</feature>
<proteinExistence type="predicted"/>
<dbReference type="GO" id="GO:0016705">
    <property type="term" value="F:oxidoreductase activity, acting on paired donors, with incorporation or reduction of molecular oxygen"/>
    <property type="evidence" value="ECO:0007669"/>
    <property type="project" value="InterPro"/>
</dbReference>
<feature type="compositionally biased region" description="Polar residues" evidence="2">
    <location>
        <begin position="368"/>
        <end position="379"/>
    </location>
</feature>
<reference evidence="5 6" key="1">
    <citation type="journal article" date="2017" name="BMC Genomics">
        <title>Genomic analysis of methanogenic archaea reveals a shift towards energy conservation.</title>
        <authorList>
            <person name="Gilmore S.P."/>
            <person name="Henske J.K."/>
            <person name="Sexton J.A."/>
            <person name="Solomon K.V."/>
            <person name="Seppala S."/>
            <person name="Yoo J.I."/>
            <person name="Huyett L.M."/>
            <person name="Pressman A."/>
            <person name="Cogan J.Z."/>
            <person name="Kivenson V."/>
            <person name="Peng X."/>
            <person name="Tan Y."/>
            <person name="Valentine D.L."/>
            <person name="O'Malley M.A."/>
        </authorList>
    </citation>
    <scope>NUCLEOTIDE SEQUENCE [LARGE SCALE GENOMIC DNA]</scope>
    <source>
        <strain evidence="5 6">MC-15</strain>
    </source>
</reference>
<dbReference type="AlphaFoldDB" id="A0A2A2HTG9"/>
<evidence type="ECO:0000256" key="2">
    <source>
        <dbReference type="SAM" id="MobiDB-lite"/>
    </source>
</evidence>
<dbReference type="InterPro" id="IPR050564">
    <property type="entry name" value="F420-G6PD/mer"/>
</dbReference>
<accession>A0A2A2HTG9</accession>
<dbReference type="Pfam" id="PF20042">
    <property type="entry name" value="DUF6444"/>
    <property type="match status" value="1"/>
</dbReference>
<protein>
    <submittedName>
        <fullName evidence="5">LLM class F420-dependent oxidoreductase</fullName>
    </submittedName>
</protein>
<dbReference type="InterPro" id="IPR036661">
    <property type="entry name" value="Luciferase-like_sf"/>
</dbReference>
<feature type="region of interest" description="Disordered" evidence="2">
    <location>
        <begin position="368"/>
        <end position="420"/>
    </location>
</feature>
<dbReference type="InterPro" id="IPR045618">
    <property type="entry name" value="DUF6444"/>
</dbReference>
<evidence type="ECO:0000259" key="3">
    <source>
        <dbReference type="Pfam" id="PF00296"/>
    </source>
</evidence>
<dbReference type="InterPro" id="IPR019945">
    <property type="entry name" value="F420_G6P_DH-rel"/>
</dbReference>
<dbReference type="Pfam" id="PF00296">
    <property type="entry name" value="Bac_luciferase"/>
    <property type="match status" value="1"/>
</dbReference>
<dbReference type="PANTHER" id="PTHR43244:SF1">
    <property type="entry name" value="5,10-METHYLENETETRAHYDROMETHANOPTERIN REDUCTASE"/>
    <property type="match status" value="1"/>
</dbReference>
<name>A0A2A2HTG9_9EURY</name>
<dbReference type="CDD" id="cd01097">
    <property type="entry name" value="Tetrahydromethanopterin_reductase"/>
    <property type="match status" value="1"/>
</dbReference>
<evidence type="ECO:0000256" key="1">
    <source>
        <dbReference type="ARBA" id="ARBA00023002"/>
    </source>
</evidence>
<dbReference type="EMBL" id="LMVP01000188">
    <property type="protein sequence ID" value="PAV12747.1"/>
    <property type="molecule type" value="Genomic_DNA"/>
</dbReference>
<keyword evidence="1" id="KW-0560">Oxidoreductase</keyword>
<organism evidence="5 6">
    <name type="scientific">Methanosarcina spelaei</name>
    <dbReference type="NCBI Taxonomy" id="1036679"/>
    <lineage>
        <taxon>Archaea</taxon>
        <taxon>Methanobacteriati</taxon>
        <taxon>Methanobacteriota</taxon>
        <taxon>Stenosarchaea group</taxon>
        <taxon>Methanomicrobia</taxon>
        <taxon>Methanosarcinales</taxon>
        <taxon>Methanosarcinaceae</taxon>
        <taxon>Methanosarcina</taxon>
    </lineage>
</organism>
<dbReference type="SUPFAM" id="SSF51679">
    <property type="entry name" value="Bacterial luciferase-like"/>
    <property type="match status" value="1"/>
</dbReference>
<comment type="caution">
    <text evidence="5">The sequence shown here is derived from an EMBL/GenBank/DDBJ whole genome shotgun (WGS) entry which is preliminary data.</text>
</comment>